<evidence type="ECO:0000313" key="8">
    <source>
        <dbReference type="Proteomes" id="UP001476247"/>
    </source>
</evidence>
<name>A0ABP9Y3C2_9FUNG</name>
<evidence type="ECO:0000256" key="3">
    <source>
        <dbReference type="ARBA" id="ARBA00012415"/>
    </source>
</evidence>
<dbReference type="InterPro" id="IPR002618">
    <property type="entry name" value="UDPGP_fam"/>
</dbReference>
<dbReference type="Pfam" id="PF01704">
    <property type="entry name" value="UDPGP"/>
    <property type="match status" value="1"/>
</dbReference>
<dbReference type="Proteomes" id="UP001476247">
    <property type="component" value="Unassembled WGS sequence"/>
</dbReference>
<evidence type="ECO:0000256" key="1">
    <source>
        <dbReference type="ARBA" id="ARBA00003449"/>
    </source>
</evidence>
<comment type="similarity">
    <text evidence="2">Belongs to the UDPGP type 1 family.</text>
</comment>
<sequence>MEVTDKTKADIKDSTLIDYNGQIRLLEIAQVPDEQTDLKATKRIMDEETLGLEIVINHKTTDHGEKAIQLETAVGSGNKHFKQAHGINVPRTRFLPVKSTSDLFLVASNLYSLIHGELIINSKRMFNNVPLIKLGEDFTGDVAFGNNVELRGAVIIVANHGERIGIPCGSILENKVVSVFF</sequence>
<keyword evidence="4" id="KW-0808">Transferase</keyword>
<proteinExistence type="inferred from homology"/>
<dbReference type="Gene3D" id="2.160.10.10">
    <property type="entry name" value="Hexapeptide repeat proteins"/>
    <property type="match status" value="2"/>
</dbReference>
<dbReference type="SUPFAM" id="SSF53448">
    <property type="entry name" value="Nucleotide-diphospho-sugar transferases"/>
    <property type="match status" value="1"/>
</dbReference>
<dbReference type="EMBL" id="BAABUJ010000019">
    <property type="protein sequence ID" value="GAA5801514.1"/>
    <property type="molecule type" value="Genomic_DNA"/>
</dbReference>
<keyword evidence="5" id="KW-0548">Nucleotidyltransferase</keyword>
<dbReference type="InterPro" id="IPR029044">
    <property type="entry name" value="Nucleotide-diphossugar_trans"/>
</dbReference>
<evidence type="ECO:0000256" key="6">
    <source>
        <dbReference type="ARBA" id="ARBA00031959"/>
    </source>
</evidence>
<evidence type="ECO:0000313" key="7">
    <source>
        <dbReference type="EMBL" id="GAA5801514.1"/>
    </source>
</evidence>
<evidence type="ECO:0000256" key="4">
    <source>
        <dbReference type="ARBA" id="ARBA00022679"/>
    </source>
</evidence>
<comment type="function">
    <text evidence="1">Plays a central role as a glucosyl donor in cellular metabolic pathways.</text>
</comment>
<organism evidence="7 8">
    <name type="scientific">Helicostylum pulchrum</name>
    <dbReference type="NCBI Taxonomy" id="562976"/>
    <lineage>
        <taxon>Eukaryota</taxon>
        <taxon>Fungi</taxon>
        <taxon>Fungi incertae sedis</taxon>
        <taxon>Mucoromycota</taxon>
        <taxon>Mucoromycotina</taxon>
        <taxon>Mucoromycetes</taxon>
        <taxon>Mucorales</taxon>
        <taxon>Mucorineae</taxon>
        <taxon>Mucoraceae</taxon>
        <taxon>Helicostylum</taxon>
    </lineage>
</organism>
<accession>A0ABP9Y3C2</accession>
<protein>
    <recommendedName>
        <fullName evidence="3">UTP--glucose-1-phosphate uridylyltransferase</fullName>
        <ecNumber evidence="3">2.7.7.9</ecNumber>
    </recommendedName>
    <alternativeName>
        <fullName evidence="6">UDP-glucose pyrophosphorylase</fullName>
    </alternativeName>
</protein>
<evidence type="ECO:0000256" key="2">
    <source>
        <dbReference type="ARBA" id="ARBA00010401"/>
    </source>
</evidence>
<gene>
    <name evidence="7" type="ORF">HPULCUR_006962</name>
</gene>
<evidence type="ECO:0000256" key="5">
    <source>
        <dbReference type="ARBA" id="ARBA00022695"/>
    </source>
</evidence>
<dbReference type="EC" id="2.7.7.9" evidence="3"/>
<dbReference type="InterPro" id="IPR016267">
    <property type="entry name" value="UDPGP_trans"/>
</dbReference>
<reference evidence="7 8" key="1">
    <citation type="submission" date="2024-04" db="EMBL/GenBank/DDBJ databases">
        <title>genome sequences of Mucor flavus KT1a and Helicostylum pulchrum KT1b strains isolation_sourced from the surface of a dry-aged beef.</title>
        <authorList>
            <person name="Toyotome T."/>
            <person name="Hosono M."/>
            <person name="Torimaru M."/>
            <person name="Fukuda K."/>
            <person name="Mikami N."/>
        </authorList>
    </citation>
    <scope>NUCLEOTIDE SEQUENCE [LARGE SCALE GENOMIC DNA]</scope>
    <source>
        <strain evidence="7 8">KT1b</strain>
    </source>
</reference>
<dbReference type="Gene3D" id="3.90.550.10">
    <property type="entry name" value="Spore Coat Polysaccharide Biosynthesis Protein SpsA, Chain A"/>
    <property type="match status" value="1"/>
</dbReference>
<dbReference type="PANTHER" id="PTHR43511">
    <property type="match status" value="1"/>
</dbReference>
<keyword evidence="8" id="KW-1185">Reference proteome</keyword>
<comment type="caution">
    <text evidence="7">The sequence shown here is derived from an EMBL/GenBank/DDBJ whole genome shotgun (WGS) entry which is preliminary data.</text>
</comment>